<reference evidence="6" key="1">
    <citation type="submission" date="2022-12" db="EMBL/GenBank/DDBJ databases">
        <authorList>
            <person name="Petersen C."/>
        </authorList>
    </citation>
    <scope>NUCLEOTIDE SEQUENCE</scope>
    <source>
        <strain evidence="6">IBT 35673</strain>
    </source>
</reference>
<accession>A0A9W9Q1Q0</accession>
<dbReference type="GO" id="GO:0071949">
    <property type="term" value="F:FAD binding"/>
    <property type="evidence" value="ECO:0007669"/>
    <property type="project" value="InterPro"/>
</dbReference>
<dbReference type="SUPFAM" id="SSF54373">
    <property type="entry name" value="FAD-linked reductases, C-terminal domain"/>
    <property type="match status" value="1"/>
</dbReference>
<keyword evidence="4" id="KW-0472">Membrane</keyword>
<sequence length="423" mass="47426">MGFQDKRVVVVGGGLGGMAFMNAALYAGVKNIQCYEQAHQFGEVGAGVDITANANRILDAFGLQDSLVSRSSPQLPYYMQYHNYQSGEYLGHIEEFSKPHARLIHRAHLLDSLKEPVPEEKLHLQKRLAFIERNVGSAPYTLHFEDGTTAEADIVIGCDGIKSRVRRELGFSDSPNYSGQVVYRGFVEYKDLPEDTATLLRNVVNFRGPKRHLLCLPIGNPATNTDRVGVIGFMTESLDSWDSENWMARAEITTLHDHVQNWCPQVQDIIAGLQAGSPDGRMMKQALYVRDPLAKWFEMNEQNAGIVLLGDAVHSTLPHQGQGVCMAIESGIALATILAHWKNDDLQAAFQFYQDLRKPRTDRVTRTSFEAGKLASSDAPDQLSESFNPQVLMERMKWIMEYNVLDDLKVKGAEFMDFRDSRI</sequence>
<dbReference type="PANTHER" id="PTHR46720:SF3">
    <property type="entry name" value="FAD-BINDING DOMAIN-CONTAINING PROTEIN-RELATED"/>
    <property type="match status" value="1"/>
</dbReference>
<proteinExistence type="predicted"/>
<dbReference type="Proteomes" id="UP001147695">
    <property type="component" value="Unassembled WGS sequence"/>
</dbReference>
<dbReference type="GO" id="GO:0016491">
    <property type="term" value="F:oxidoreductase activity"/>
    <property type="evidence" value="ECO:0007669"/>
    <property type="project" value="UniProtKB-KW"/>
</dbReference>
<keyword evidence="4" id="KW-1133">Transmembrane helix</keyword>
<keyword evidence="1" id="KW-0285">Flavoprotein</keyword>
<dbReference type="SUPFAM" id="SSF51905">
    <property type="entry name" value="FAD/NAD(P)-binding domain"/>
    <property type="match status" value="1"/>
</dbReference>
<dbReference type="GO" id="GO:0044550">
    <property type="term" value="P:secondary metabolite biosynthetic process"/>
    <property type="evidence" value="ECO:0007669"/>
    <property type="project" value="TreeGrafter"/>
</dbReference>
<evidence type="ECO:0000313" key="6">
    <source>
        <dbReference type="EMBL" id="KAJ5322946.1"/>
    </source>
</evidence>
<dbReference type="PANTHER" id="PTHR46720">
    <property type="entry name" value="HYDROXYLASE, PUTATIVE (AFU_ORTHOLOGUE AFUA_3G01460)-RELATED"/>
    <property type="match status" value="1"/>
</dbReference>
<evidence type="ECO:0000313" key="7">
    <source>
        <dbReference type="Proteomes" id="UP001147695"/>
    </source>
</evidence>
<dbReference type="InterPro" id="IPR036188">
    <property type="entry name" value="FAD/NAD-bd_sf"/>
</dbReference>
<protein>
    <recommendedName>
        <fullName evidence="5">FAD-binding domain-containing protein</fullName>
    </recommendedName>
</protein>
<evidence type="ECO:0000256" key="2">
    <source>
        <dbReference type="ARBA" id="ARBA00022827"/>
    </source>
</evidence>
<evidence type="ECO:0000256" key="3">
    <source>
        <dbReference type="ARBA" id="ARBA00023002"/>
    </source>
</evidence>
<dbReference type="AlphaFoldDB" id="A0A9W9Q1Q0"/>
<feature type="transmembrane region" description="Helical" evidence="4">
    <location>
        <begin position="7"/>
        <end position="29"/>
    </location>
</feature>
<comment type="caution">
    <text evidence="6">The sequence shown here is derived from an EMBL/GenBank/DDBJ whole genome shotgun (WGS) entry which is preliminary data.</text>
</comment>
<evidence type="ECO:0000256" key="4">
    <source>
        <dbReference type="SAM" id="Phobius"/>
    </source>
</evidence>
<evidence type="ECO:0000259" key="5">
    <source>
        <dbReference type="Pfam" id="PF01494"/>
    </source>
</evidence>
<dbReference type="PRINTS" id="PR00420">
    <property type="entry name" value="RNGMNOXGNASE"/>
</dbReference>
<reference evidence="6" key="2">
    <citation type="journal article" date="2023" name="IMA Fungus">
        <title>Comparative genomic study of the Penicillium genus elucidates a diverse pangenome and 15 lateral gene transfer events.</title>
        <authorList>
            <person name="Petersen C."/>
            <person name="Sorensen T."/>
            <person name="Nielsen M.R."/>
            <person name="Sondergaard T.E."/>
            <person name="Sorensen J.L."/>
            <person name="Fitzpatrick D.A."/>
            <person name="Frisvad J.C."/>
            <person name="Nielsen K.L."/>
        </authorList>
    </citation>
    <scope>NUCLEOTIDE SEQUENCE</scope>
    <source>
        <strain evidence="6">IBT 35673</strain>
    </source>
</reference>
<keyword evidence="4" id="KW-0812">Transmembrane</keyword>
<gene>
    <name evidence="6" type="ORF">N7452_011235</name>
</gene>
<keyword evidence="2" id="KW-0274">FAD</keyword>
<dbReference type="Gene3D" id="3.50.50.60">
    <property type="entry name" value="FAD/NAD(P)-binding domain"/>
    <property type="match status" value="1"/>
</dbReference>
<evidence type="ECO:0000256" key="1">
    <source>
        <dbReference type="ARBA" id="ARBA00022630"/>
    </source>
</evidence>
<organism evidence="6 7">
    <name type="scientific">Penicillium brevicompactum</name>
    <dbReference type="NCBI Taxonomy" id="5074"/>
    <lineage>
        <taxon>Eukaryota</taxon>
        <taxon>Fungi</taxon>
        <taxon>Dikarya</taxon>
        <taxon>Ascomycota</taxon>
        <taxon>Pezizomycotina</taxon>
        <taxon>Eurotiomycetes</taxon>
        <taxon>Eurotiomycetidae</taxon>
        <taxon>Eurotiales</taxon>
        <taxon>Aspergillaceae</taxon>
        <taxon>Penicillium</taxon>
    </lineage>
</organism>
<dbReference type="Pfam" id="PF01494">
    <property type="entry name" value="FAD_binding_3"/>
    <property type="match status" value="2"/>
</dbReference>
<dbReference type="EMBL" id="JAPZBQ010000006">
    <property type="protein sequence ID" value="KAJ5322946.1"/>
    <property type="molecule type" value="Genomic_DNA"/>
</dbReference>
<dbReference type="InterPro" id="IPR051104">
    <property type="entry name" value="FAD_monoxygenase"/>
</dbReference>
<feature type="domain" description="FAD-binding" evidence="5">
    <location>
        <begin position="305"/>
        <end position="367"/>
    </location>
</feature>
<dbReference type="InterPro" id="IPR002938">
    <property type="entry name" value="FAD-bd"/>
</dbReference>
<keyword evidence="3" id="KW-0560">Oxidoreductase</keyword>
<feature type="domain" description="FAD-binding" evidence="5">
    <location>
        <begin position="7"/>
        <end position="172"/>
    </location>
</feature>
<name>A0A9W9Q1Q0_PENBR</name>